<evidence type="ECO:0000313" key="2">
    <source>
        <dbReference type="EMBL" id="PRI10520.1"/>
    </source>
</evidence>
<name>A0A2S9QLP6_9MICO</name>
<evidence type="ECO:0000256" key="1">
    <source>
        <dbReference type="SAM" id="Phobius"/>
    </source>
</evidence>
<gene>
    <name evidence="2" type="ORF">B4915_10970</name>
</gene>
<reference evidence="2 3" key="1">
    <citation type="journal article" date="2017" name="New Microbes New Infect">
        <title>Genome sequence of 'Leucobacter massiliensis' sp. nov. isolated from human pharynx after travel to the 2014 Hajj.</title>
        <authorList>
            <person name="Leangapichart T."/>
            <person name="Gautret P."/>
            <person name="Nguyen T.T."/>
            <person name="Armstrong N."/>
            <person name="Rolain J.M."/>
        </authorList>
    </citation>
    <scope>NUCLEOTIDE SEQUENCE [LARGE SCALE GENOMIC DNA]</scope>
    <source>
        <strain evidence="2 3">122RC15</strain>
    </source>
</reference>
<sequence>MTAHSHRRAPRWLVSSAMILVLTVTLLAFGLSFAVLQDLAARAGIPAQMTWAWPLIVDGTIVTAMLVIFTQRDRGRRALALPWAALILFALFSVVGNGIHTAAVYDGAQGISLTVAICVGAIPPIGLLLASEMLVRLLTPVPVTATAVTSPDGVGDEVTRPVVDETVTAVEAETKVTATPVTDLVTDGQERFTPAPVTGVVTAPVTAEVTPDPVTTSPHDGAESPADEELTVLVEEIPTDPQEQISWIVERARAGQDVTRRGLMQALSDAGHAASESTVQRRLARARAVAPEAFAA</sequence>
<accession>A0A2S9QLP6</accession>
<feature type="transmembrane region" description="Helical" evidence="1">
    <location>
        <begin position="111"/>
        <end position="130"/>
    </location>
</feature>
<protein>
    <recommendedName>
        <fullName evidence="4">Excisionase</fullName>
    </recommendedName>
</protein>
<feature type="transmembrane region" description="Helical" evidence="1">
    <location>
        <begin position="81"/>
        <end position="105"/>
    </location>
</feature>
<proteinExistence type="predicted"/>
<dbReference type="AlphaFoldDB" id="A0A2S9QLP6"/>
<dbReference type="EMBL" id="MWZD01000018">
    <property type="protein sequence ID" value="PRI10520.1"/>
    <property type="molecule type" value="Genomic_DNA"/>
</dbReference>
<dbReference type="Pfam" id="PF10935">
    <property type="entry name" value="DUF2637"/>
    <property type="match status" value="1"/>
</dbReference>
<feature type="transmembrane region" description="Helical" evidence="1">
    <location>
        <begin position="12"/>
        <end position="36"/>
    </location>
</feature>
<keyword evidence="1" id="KW-0472">Membrane</keyword>
<organism evidence="2 3">
    <name type="scientific">Leucobacter massiliensis</name>
    <dbReference type="NCBI Taxonomy" id="1686285"/>
    <lineage>
        <taxon>Bacteria</taxon>
        <taxon>Bacillati</taxon>
        <taxon>Actinomycetota</taxon>
        <taxon>Actinomycetes</taxon>
        <taxon>Micrococcales</taxon>
        <taxon>Microbacteriaceae</taxon>
        <taxon>Leucobacter</taxon>
    </lineage>
</organism>
<evidence type="ECO:0000313" key="3">
    <source>
        <dbReference type="Proteomes" id="UP000238650"/>
    </source>
</evidence>
<dbReference type="RefSeq" id="WP_105805870.1">
    <property type="nucleotide sequence ID" value="NZ_MWZD01000018.1"/>
</dbReference>
<comment type="caution">
    <text evidence="2">The sequence shown here is derived from an EMBL/GenBank/DDBJ whole genome shotgun (WGS) entry which is preliminary data.</text>
</comment>
<keyword evidence="1" id="KW-0812">Transmembrane</keyword>
<feature type="transmembrane region" description="Helical" evidence="1">
    <location>
        <begin position="51"/>
        <end position="69"/>
    </location>
</feature>
<dbReference type="OrthoDB" id="4480597at2"/>
<keyword evidence="1" id="KW-1133">Transmembrane helix</keyword>
<evidence type="ECO:0008006" key="4">
    <source>
        <dbReference type="Google" id="ProtNLM"/>
    </source>
</evidence>
<dbReference type="InterPro" id="IPR021235">
    <property type="entry name" value="DUF2637"/>
</dbReference>
<keyword evidence="3" id="KW-1185">Reference proteome</keyword>
<dbReference type="Proteomes" id="UP000238650">
    <property type="component" value="Unassembled WGS sequence"/>
</dbReference>